<dbReference type="AlphaFoldDB" id="A0AAV0WXK5"/>
<reference evidence="1 2" key="1">
    <citation type="submission" date="2023-01" db="EMBL/GenBank/DDBJ databases">
        <authorList>
            <person name="Whitehead M."/>
        </authorList>
    </citation>
    <scope>NUCLEOTIDE SEQUENCE [LARGE SCALE GENOMIC DNA]</scope>
</reference>
<dbReference type="EMBL" id="CARXXK010000003">
    <property type="protein sequence ID" value="CAI6360829.1"/>
    <property type="molecule type" value="Genomic_DNA"/>
</dbReference>
<organism evidence="1 2">
    <name type="scientific">Macrosiphum euphorbiae</name>
    <name type="common">potato aphid</name>
    <dbReference type="NCBI Taxonomy" id="13131"/>
    <lineage>
        <taxon>Eukaryota</taxon>
        <taxon>Metazoa</taxon>
        <taxon>Ecdysozoa</taxon>
        <taxon>Arthropoda</taxon>
        <taxon>Hexapoda</taxon>
        <taxon>Insecta</taxon>
        <taxon>Pterygota</taxon>
        <taxon>Neoptera</taxon>
        <taxon>Paraneoptera</taxon>
        <taxon>Hemiptera</taxon>
        <taxon>Sternorrhyncha</taxon>
        <taxon>Aphidomorpha</taxon>
        <taxon>Aphidoidea</taxon>
        <taxon>Aphididae</taxon>
        <taxon>Macrosiphini</taxon>
        <taxon>Macrosiphum</taxon>
    </lineage>
</organism>
<protein>
    <recommendedName>
        <fullName evidence="3">Transposase</fullName>
    </recommendedName>
</protein>
<dbReference type="Proteomes" id="UP001160148">
    <property type="component" value="Unassembled WGS sequence"/>
</dbReference>
<sequence length="80" mass="9375">MRRTRRTPKCQPKLWNLYEAAIHGLARTNNGLEGWHNGFQKQIGGHHVSIWKMFKGLQREVGLAKLKMVHMRLAKKKSRN</sequence>
<comment type="caution">
    <text evidence="1">The sequence shown here is derived from an EMBL/GenBank/DDBJ whole genome shotgun (WGS) entry which is preliminary data.</text>
</comment>
<name>A0AAV0WXK5_9HEMI</name>
<proteinExistence type="predicted"/>
<gene>
    <name evidence="1" type="ORF">MEUPH1_LOCUS16081</name>
</gene>
<accession>A0AAV0WXK5</accession>
<evidence type="ECO:0008006" key="3">
    <source>
        <dbReference type="Google" id="ProtNLM"/>
    </source>
</evidence>
<evidence type="ECO:0000313" key="2">
    <source>
        <dbReference type="Proteomes" id="UP001160148"/>
    </source>
</evidence>
<evidence type="ECO:0000313" key="1">
    <source>
        <dbReference type="EMBL" id="CAI6360829.1"/>
    </source>
</evidence>
<keyword evidence="2" id="KW-1185">Reference proteome</keyword>